<reference evidence="9" key="1">
    <citation type="submission" date="2018-01" db="EMBL/GenBank/DDBJ databases">
        <authorList>
            <person name="Alioto T."/>
            <person name="Alioto T."/>
        </authorList>
    </citation>
    <scope>NUCLEOTIDE SEQUENCE [LARGE SCALE GENOMIC DNA]</scope>
</reference>
<dbReference type="STRING" id="7266.A0A3B0KH27"/>
<dbReference type="SUPFAM" id="SSF53474">
    <property type="entry name" value="alpha/beta-Hydrolases"/>
    <property type="match status" value="1"/>
</dbReference>
<evidence type="ECO:0000313" key="8">
    <source>
        <dbReference type="EMBL" id="SPP85689.1"/>
    </source>
</evidence>
<dbReference type="Proteomes" id="UP000268350">
    <property type="component" value="Unassembled WGS sequence"/>
</dbReference>
<dbReference type="PROSITE" id="PS00122">
    <property type="entry name" value="CARBOXYLESTERASE_B_1"/>
    <property type="match status" value="1"/>
</dbReference>
<evidence type="ECO:0000256" key="3">
    <source>
        <dbReference type="ARBA" id="ARBA00022801"/>
    </source>
</evidence>
<evidence type="ECO:0000256" key="1">
    <source>
        <dbReference type="ARBA" id="ARBA00005964"/>
    </source>
</evidence>
<name>A0A3B0KH27_DROGU</name>
<proteinExistence type="inferred from homology"/>
<dbReference type="OMA" id="DGIIGHG"/>
<evidence type="ECO:0000256" key="6">
    <source>
        <dbReference type="RuleBase" id="RU361235"/>
    </source>
</evidence>
<dbReference type="Gene3D" id="3.40.50.1820">
    <property type="entry name" value="alpha/beta hydrolase"/>
    <property type="match status" value="1"/>
</dbReference>
<dbReference type="Pfam" id="PF00135">
    <property type="entry name" value="COesterase"/>
    <property type="match status" value="1"/>
</dbReference>
<feature type="domain" description="Carboxylesterase type B" evidence="7">
    <location>
        <begin position="20"/>
        <end position="511"/>
    </location>
</feature>
<evidence type="ECO:0000256" key="4">
    <source>
        <dbReference type="ARBA" id="ARBA00023157"/>
    </source>
</evidence>
<dbReference type="EMBL" id="OUUW01000010">
    <property type="protein sequence ID" value="SPP85689.1"/>
    <property type="molecule type" value="Genomic_DNA"/>
</dbReference>
<dbReference type="GO" id="GO:0052689">
    <property type="term" value="F:carboxylic ester hydrolase activity"/>
    <property type="evidence" value="ECO:0007669"/>
    <property type="project" value="UniProtKB-KW"/>
</dbReference>
<keyword evidence="3 6" id="KW-0378">Hydrolase</keyword>
<keyword evidence="2" id="KW-0719">Serine esterase</keyword>
<feature type="chain" id="PRO_5017102394" description="Carboxylic ester hydrolase" evidence="6">
    <location>
        <begin position="18"/>
        <end position="577"/>
    </location>
</feature>
<dbReference type="InterPro" id="IPR002018">
    <property type="entry name" value="CarbesteraseB"/>
</dbReference>
<evidence type="ECO:0000313" key="9">
    <source>
        <dbReference type="Proteomes" id="UP000268350"/>
    </source>
</evidence>
<dbReference type="InterPro" id="IPR029058">
    <property type="entry name" value="AB_hydrolase_fold"/>
</dbReference>
<sequence length="577" mass="63936">MSFLLLLLVLSISSSFAEDPPVVELSLGRVQGSTMQSFQGKTIYAFRGIPYAQAPVGQLRFAPPQAATAWGPEEILKATSDSLVCPQSGISVLMSEDCLKVNVFTRNLEQKPLLLPVIVYIHGGANVLGSGHSLYEAGPQYLLDHEVLFVAFNYRLGALGFLRPLGSSVTGNFGFLDQVMALQWVRDHISAFGGDPDNVTLIGMSAGSMAVSLHLVSPLSRGLFHRAILMSGSATNHFAIDNVYWTQKLAREVGCPMFDGNDVVQCLRNVAWTRIVEVCKAWESYQFVNMKWNYEIDGHFLPRHPTELMAEGNFSQVPLLASFTANELDYTAHVHLESEPLLHDLGSNFEEYAPELFLYKENSEKSISRRLKEFYLGSNTSEISAHNIERFGNIFSDTIIGHGVHRLVQLARHFTPVYYMRTDYVGERSLWAPTDEQGKPLGMGHADDLQYVMPSLWYGTQMAGNHTDIFMMERLTKWFTHFAKTGTPLATTEEEEHDSWPPCNATAMAMLYNGVVPTLGPPAYAERYAIWDELFPTPALGGGVARRQQLNIVAIVAIALATSVASRLFGSLPLDGN</sequence>
<dbReference type="OrthoDB" id="6846267at2759"/>
<dbReference type="InterPro" id="IPR019826">
    <property type="entry name" value="Carboxylesterase_B_AS"/>
</dbReference>
<keyword evidence="9" id="KW-1185">Reference proteome</keyword>
<dbReference type="PANTHER" id="PTHR43142:SF1">
    <property type="entry name" value="CARBOXYLIC ESTER HYDROLASE"/>
    <property type="match status" value="1"/>
</dbReference>
<dbReference type="AlphaFoldDB" id="A0A3B0KH27"/>
<evidence type="ECO:0000259" key="7">
    <source>
        <dbReference type="Pfam" id="PF00135"/>
    </source>
</evidence>
<gene>
    <name evidence="8" type="ORF">DGUA_6G004190</name>
</gene>
<keyword evidence="5" id="KW-0325">Glycoprotein</keyword>
<protein>
    <recommendedName>
        <fullName evidence="6">Carboxylic ester hydrolase</fullName>
        <ecNumber evidence="6">3.1.1.-</ecNumber>
    </recommendedName>
</protein>
<feature type="signal peptide" evidence="6">
    <location>
        <begin position="1"/>
        <end position="17"/>
    </location>
</feature>
<keyword evidence="4" id="KW-1015">Disulfide bond</keyword>
<evidence type="ECO:0000256" key="5">
    <source>
        <dbReference type="ARBA" id="ARBA00023180"/>
    </source>
</evidence>
<keyword evidence="6" id="KW-0732">Signal</keyword>
<dbReference type="EC" id="3.1.1.-" evidence="6"/>
<evidence type="ECO:0000256" key="2">
    <source>
        <dbReference type="ARBA" id="ARBA00022487"/>
    </source>
</evidence>
<comment type="similarity">
    <text evidence="1 6">Belongs to the type-B carboxylesterase/lipase family.</text>
</comment>
<organism evidence="8 9">
    <name type="scientific">Drosophila guanche</name>
    <name type="common">Fruit fly</name>
    <dbReference type="NCBI Taxonomy" id="7266"/>
    <lineage>
        <taxon>Eukaryota</taxon>
        <taxon>Metazoa</taxon>
        <taxon>Ecdysozoa</taxon>
        <taxon>Arthropoda</taxon>
        <taxon>Hexapoda</taxon>
        <taxon>Insecta</taxon>
        <taxon>Pterygota</taxon>
        <taxon>Neoptera</taxon>
        <taxon>Endopterygota</taxon>
        <taxon>Diptera</taxon>
        <taxon>Brachycera</taxon>
        <taxon>Muscomorpha</taxon>
        <taxon>Ephydroidea</taxon>
        <taxon>Drosophilidae</taxon>
        <taxon>Drosophila</taxon>
        <taxon>Sophophora</taxon>
    </lineage>
</organism>
<accession>A0A3B0KH27</accession>
<dbReference type="PANTHER" id="PTHR43142">
    <property type="entry name" value="CARBOXYLIC ESTER HYDROLASE"/>
    <property type="match status" value="1"/>
</dbReference>